<evidence type="ECO:0000259" key="7">
    <source>
        <dbReference type="Pfam" id="PF17851"/>
    </source>
</evidence>
<evidence type="ECO:0000256" key="4">
    <source>
        <dbReference type="PIRSR" id="PIRSR606710-1"/>
    </source>
</evidence>
<dbReference type="InterPro" id="IPR013320">
    <property type="entry name" value="ConA-like_dom_sf"/>
</dbReference>
<dbReference type="Gene3D" id="2.60.120.200">
    <property type="match status" value="1"/>
</dbReference>
<keyword evidence="3 6" id="KW-0326">Glycosidase</keyword>
<feature type="domain" description="Beta-xylosidase C-terminal Concanavalin A-like" evidence="7">
    <location>
        <begin position="334"/>
        <end position="519"/>
    </location>
</feature>
<dbReference type="SUPFAM" id="SSF49899">
    <property type="entry name" value="Concanavalin A-like lectins/glucanases"/>
    <property type="match status" value="1"/>
</dbReference>
<dbReference type="Proteomes" id="UP001155241">
    <property type="component" value="Unassembled WGS sequence"/>
</dbReference>
<dbReference type="InterPro" id="IPR041542">
    <property type="entry name" value="GH43_C2"/>
</dbReference>
<evidence type="ECO:0000256" key="5">
    <source>
        <dbReference type="PIRSR" id="PIRSR606710-2"/>
    </source>
</evidence>
<dbReference type="Pfam" id="PF04616">
    <property type="entry name" value="Glyco_hydro_43"/>
    <property type="match status" value="1"/>
</dbReference>
<comment type="similarity">
    <text evidence="1 6">Belongs to the glycosyl hydrolase 43 family.</text>
</comment>
<organism evidence="8 9">
    <name type="scientific">Aeoliella straminimaris</name>
    <dbReference type="NCBI Taxonomy" id="2954799"/>
    <lineage>
        <taxon>Bacteria</taxon>
        <taxon>Pseudomonadati</taxon>
        <taxon>Planctomycetota</taxon>
        <taxon>Planctomycetia</taxon>
        <taxon>Pirellulales</taxon>
        <taxon>Lacipirellulaceae</taxon>
        <taxon>Aeoliella</taxon>
    </lineage>
</organism>
<evidence type="ECO:0000313" key="9">
    <source>
        <dbReference type="Proteomes" id="UP001155241"/>
    </source>
</evidence>
<dbReference type="RefSeq" id="WP_252852078.1">
    <property type="nucleotide sequence ID" value="NZ_JAMXLR010000028.1"/>
</dbReference>
<evidence type="ECO:0000313" key="8">
    <source>
        <dbReference type="EMBL" id="MCO6043972.1"/>
    </source>
</evidence>
<evidence type="ECO:0000256" key="2">
    <source>
        <dbReference type="ARBA" id="ARBA00022801"/>
    </source>
</evidence>
<dbReference type="GO" id="GO:0004553">
    <property type="term" value="F:hydrolase activity, hydrolyzing O-glycosyl compounds"/>
    <property type="evidence" value="ECO:0007669"/>
    <property type="project" value="InterPro"/>
</dbReference>
<gene>
    <name evidence="8" type="ORF">NG895_08635</name>
</gene>
<feature type="site" description="Important for catalytic activity, responsible for pKa modulation of the active site Glu and correct orientation of both the proton donor and substrate" evidence="5">
    <location>
        <position position="148"/>
    </location>
</feature>
<dbReference type="InterPro" id="IPR023296">
    <property type="entry name" value="Glyco_hydro_beta-prop_sf"/>
</dbReference>
<feature type="active site" description="Proton acceptor" evidence="4">
    <location>
        <position position="41"/>
    </location>
</feature>
<sequence>MSTDRPTPTTKRAHKHFDSSKLWSPAAARYRNPIICADYSDPDVVRHGDDFYLTASSFNCTPGLPVLHSRDLIHWQIINHAVRNLPSERYQQVQHGCGVWAPAIRHHDGRFWIFFPMPDEGIYVTTAIDPRGRWSPPHLLQEGVGLIDPCPLWDDDGNAYLVHAFAHSRSGIRHRLQVVPMAPDASQLMGEGQVVFEQPEKHPIIEGPKFLKKDGWYYILAPAGGVEEGWQVALRSRAVFGPYEDRIVLAQGTSAVNGPHQGALVDTPNGQWWFVHFQDAGPYGRITHLQPVKWQDGWPLMGLEQDEHGVGEPVSEHPVPAFEQKASPVLLQDTDNFDTPTLGLQWQWHANHHDDWYSLDAEPGRLRLFAQPASGGRLSDAPHLLLQKFPCQQFTATTHLSLPQDGTSVSAGLVVVGATYAGLLVSRQGDRLQVQRVQSDASDELVVLPDASSSDESVVWLRVEVHGDATCLFSYSGDGQSFTSLGGSFQATAGKWIGAKVGIVCTGDESHADFHSFQVHKRTTNEGSKVAATALPPTIS</sequence>
<evidence type="ECO:0000256" key="6">
    <source>
        <dbReference type="RuleBase" id="RU361187"/>
    </source>
</evidence>
<dbReference type="AlphaFoldDB" id="A0A9X2F9B0"/>
<dbReference type="GO" id="GO:0005975">
    <property type="term" value="P:carbohydrate metabolic process"/>
    <property type="evidence" value="ECO:0007669"/>
    <property type="project" value="InterPro"/>
</dbReference>
<dbReference type="Gene3D" id="2.115.10.20">
    <property type="entry name" value="Glycosyl hydrolase domain, family 43"/>
    <property type="match status" value="1"/>
</dbReference>
<dbReference type="PANTHER" id="PTHR42812">
    <property type="entry name" value="BETA-XYLOSIDASE"/>
    <property type="match status" value="1"/>
</dbReference>
<dbReference type="SUPFAM" id="SSF75005">
    <property type="entry name" value="Arabinanase/levansucrase/invertase"/>
    <property type="match status" value="1"/>
</dbReference>
<dbReference type="Pfam" id="PF17851">
    <property type="entry name" value="GH43_C2"/>
    <property type="match status" value="1"/>
</dbReference>
<evidence type="ECO:0000256" key="1">
    <source>
        <dbReference type="ARBA" id="ARBA00009865"/>
    </source>
</evidence>
<dbReference type="InterPro" id="IPR051795">
    <property type="entry name" value="Glycosyl_Hydrlase_43"/>
</dbReference>
<reference evidence="8" key="1">
    <citation type="submission" date="2022-06" db="EMBL/GenBank/DDBJ databases">
        <title>Aeoliella straminimaris, a novel planctomycete from sediments.</title>
        <authorList>
            <person name="Vitorino I.R."/>
            <person name="Lage O.M."/>
        </authorList>
    </citation>
    <scope>NUCLEOTIDE SEQUENCE</scope>
    <source>
        <strain evidence="8">ICT_H6.2</strain>
    </source>
</reference>
<dbReference type="PANTHER" id="PTHR42812:SF12">
    <property type="entry name" value="BETA-XYLOSIDASE-RELATED"/>
    <property type="match status" value="1"/>
</dbReference>
<accession>A0A9X2F9B0</accession>
<evidence type="ECO:0000256" key="3">
    <source>
        <dbReference type="ARBA" id="ARBA00023295"/>
    </source>
</evidence>
<keyword evidence="2 6" id="KW-0378">Hydrolase</keyword>
<dbReference type="InterPro" id="IPR006710">
    <property type="entry name" value="Glyco_hydro_43"/>
</dbReference>
<protein>
    <submittedName>
        <fullName evidence="8">Glycoside hydrolase 43 family protein</fullName>
    </submittedName>
</protein>
<comment type="caution">
    <text evidence="8">The sequence shown here is derived from an EMBL/GenBank/DDBJ whole genome shotgun (WGS) entry which is preliminary data.</text>
</comment>
<feature type="active site" description="Proton donor" evidence="4">
    <location>
        <position position="206"/>
    </location>
</feature>
<proteinExistence type="inferred from homology"/>
<name>A0A9X2F9B0_9BACT</name>
<keyword evidence="9" id="KW-1185">Reference proteome</keyword>
<dbReference type="EMBL" id="JAMXLR010000028">
    <property type="protein sequence ID" value="MCO6043972.1"/>
    <property type="molecule type" value="Genomic_DNA"/>
</dbReference>
<dbReference type="CDD" id="cd09001">
    <property type="entry name" value="GH43_FsAxh1-like"/>
    <property type="match status" value="1"/>
</dbReference>